<keyword evidence="1" id="KW-0812">Transmembrane</keyword>
<evidence type="ECO:0000313" key="2">
    <source>
        <dbReference type="EMBL" id="ANN14929.1"/>
    </source>
</evidence>
<name>A0A193BRX5_AMYOR</name>
<sequence length="272" mass="30156">MQDWLTRTTRLRAEVFVGTPYVHVSPGEWQLDPDSLRGIARGNGYLEIPPMFQGCLSFQFAPQHFPPITPFDGPDQPNADRERWLLNRLSGDNVWISLKHANLSARRVAEIAATEGLRVAADFADPTDRVLLLSRDPAPPRLPLPIPSGSWRFRYSWLNRLGPATVFVLLGTAAVVVGAPVEFESPIANLLFLAAFVGAIPAAFVTNLFPRTTRVGWLAWEFNGLPHVQFPVRTFGVSVDLAAKIAWYHGYVLCGHTATQASGPILKFYKRA</sequence>
<feature type="transmembrane region" description="Helical" evidence="1">
    <location>
        <begin position="161"/>
        <end position="181"/>
    </location>
</feature>
<accession>A0A193BRX5</accession>
<feature type="transmembrane region" description="Helical" evidence="1">
    <location>
        <begin position="187"/>
        <end position="209"/>
    </location>
</feature>
<evidence type="ECO:0000313" key="3">
    <source>
        <dbReference type="Proteomes" id="UP000093695"/>
    </source>
</evidence>
<keyword evidence="1" id="KW-1133">Transmembrane helix</keyword>
<protein>
    <submittedName>
        <fullName evidence="2">Uncharacterized protein</fullName>
    </submittedName>
</protein>
<dbReference type="KEGG" id="aori:SD37_04165"/>
<dbReference type="RefSeq" id="WP_044853900.1">
    <property type="nucleotide sequence ID" value="NZ_CP016174.1"/>
</dbReference>
<dbReference type="STRING" id="31958.SD37_04165"/>
<evidence type="ECO:0000256" key="1">
    <source>
        <dbReference type="SAM" id="Phobius"/>
    </source>
</evidence>
<dbReference type="AlphaFoldDB" id="A0A193BRX5"/>
<reference evidence="2 3" key="1">
    <citation type="journal article" date="2015" name="Genome Announc.">
        <title>Draft Genome Sequence of Norvancomycin-Producing Strain Amycolatopsis orientalis CPCC200066.</title>
        <authorList>
            <person name="Lei X."/>
            <person name="Yuan F."/>
            <person name="Shi Y."/>
            <person name="Li X."/>
            <person name="Wang L."/>
            <person name="Hong B."/>
        </authorList>
    </citation>
    <scope>NUCLEOTIDE SEQUENCE [LARGE SCALE GENOMIC DNA]</scope>
    <source>
        <strain evidence="2 3">B-37</strain>
    </source>
</reference>
<proteinExistence type="predicted"/>
<dbReference type="EMBL" id="CP016174">
    <property type="protein sequence ID" value="ANN14929.1"/>
    <property type="molecule type" value="Genomic_DNA"/>
</dbReference>
<keyword evidence="3" id="KW-1185">Reference proteome</keyword>
<dbReference type="Proteomes" id="UP000093695">
    <property type="component" value="Chromosome"/>
</dbReference>
<organism evidence="2 3">
    <name type="scientific">Amycolatopsis orientalis</name>
    <name type="common">Nocardia orientalis</name>
    <dbReference type="NCBI Taxonomy" id="31958"/>
    <lineage>
        <taxon>Bacteria</taxon>
        <taxon>Bacillati</taxon>
        <taxon>Actinomycetota</taxon>
        <taxon>Actinomycetes</taxon>
        <taxon>Pseudonocardiales</taxon>
        <taxon>Pseudonocardiaceae</taxon>
        <taxon>Amycolatopsis</taxon>
    </lineage>
</organism>
<keyword evidence="1" id="KW-0472">Membrane</keyword>
<gene>
    <name evidence="2" type="ORF">SD37_04165</name>
</gene>